<dbReference type="Proteomes" id="UP001549167">
    <property type="component" value="Unassembled WGS sequence"/>
</dbReference>
<feature type="signal peptide" evidence="1">
    <location>
        <begin position="1"/>
        <end position="20"/>
    </location>
</feature>
<dbReference type="PROSITE" id="PS51257">
    <property type="entry name" value="PROKAR_LIPOPROTEIN"/>
    <property type="match status" value="1"/>
</dbReference>
<sequence length="161" mass="18401">MLKKTNLFMLLIFLSIILIGCNDNEDSTLNASNYSSINTEALQKKEIELIEENDGFQITYKDVTDEYIDEIMPVIKREYQTHRDETGFEEGFEIPKNSVQILKRTNVARVYFDVLLDGGSDSKVMMKIDLDSSNFARRGHIDYPSFGPGSLSEMPSELNIE</sequence>
<evidence type="ECO:0000313" key="2">
    <source>
        <dbReference type="EMBL" id="MET3684407.1"/>
    </source>
</evidence>
<keyword evidence="3" id="KW-1185">Reference proteome</keyword>
<name>A0ABV2KZ46_9BACI</name>
<dbReference type="RefSeq" id="WP_354221733.1">
    <property type="nucleotide sequence ID" value="NZ_JBEPMX010000018.1"/>
</dbReference>
<organism evidence="2 3">
    <name type="scientific">Alkalibacillus flavidus</name>
    <dbReference type="NCBI Taxonomy" id="546021"/>
    <lineage>
        <taxon>Bacteria</taxon>
        <taxon>Bacillati</taxon>
        <taxon>Bacillota</taxon>
        <taxon>Bacilli</taxon>
        <taxon>Bacillales</taxon>
        <taxon>Bacillaceae</taxon>
        <taxon>Alkalibacillus</taxon>
    </lineage>
</organism>
<comment type="caution">
    <text evidence="2">The sequence shown here is derived from an EMBL/GenBank/DDBJ whole genome shotgun (WGS) entry which is preliminary data.</text>
</comment>
<feature type="chain" id="PRO_5046554030" evidence="1">
    <location>
        <begin position="21"/>
        <end position="161"/>
    </location>
</feature>
<protein>
    <submittedName>
        <fullName evidence="2">Uncharacterized protein</fullName>
    </submittedName>
</protein>
<evidence type="ECO:0000313" key="3">
    <source>
        <dbReference type="Proteomes" id="UP001549167"/>
    </source>
</evidence>
<keyword evidence="1" id="KW-0732">Signal</keyword>
<dbReference type="EMBL" id="JBEPMX010000018">
    <property type="protein sequence ID" value="MET3684407.1"/>
    <property type="molecule type" value="Genomic_DNA"/>
</dbReference>
<accession>A0ABV2KZ46</accession>
<reference evidence="2 3" key="1">
    <citation type="submission" date="2024-06" db="EMBL/GenBank/DDBJ databases">
        <title>Genomic Encyclopedia of Type Strains, Phase IV (KMG-IV): sequencing the most valuable type-strain genomes for metagenomic binning, comparative biology and taxonomic classification.</title>
        <authorList>
            <person name="Goeker M."/>
        </authorList>
    </citation>
    <scope>NUCLEOTIDE SEQUENCE [LARGE SCALE GENOMIC DNA]</scope>
    <source>
        <strain evidence="2 3">DSM 23520</strain>
    </source>
</reference>
<proteinExistence type="predicted"/>
<gene>
    <name evidence="2" type="ORF">ABID56_002544</name>
</gene>
<evidence type="ECO:0000256" key="1">
    <source>
        <dbReference type="SAM" id="SignalP"/>
    </source>
</evidence>